<name>A0ABT9CHD0_9BACL</name>
<sequence>MSTMKPVTVRLKSRQDGEQVIQELPGEATIRGSQLYVRYEEPNSGPEGGATRTTVKIGEQELKIIRHGEVQSEQSFELGRRLPGFYRSPYTSFALSTHTTKLEVHRDGLNGKVEWTYDLYAFEQLSGHFAISLHIQEETKS</sequence>
<gene>
    <name evidence="1" type="ORF">Q5741_20015</name>
</gene>
<dbReference type="RefSeq" id="WP_305025899.1">
    <property type="nucleotide sequence ID" value="NZ_JAUQTB010000020.1"/>
</dbReference>
<comment type="caution">
    <text evidence="1">The sequence shown here is derived from an EMBL/GenBank/DDBJ whole genome shotgun (WGS) entry which is preliminary data.</text>
</comment>
<evidence type="ECO:0000313" key="1">
    <source>
        <dbReference type="EMBL" id="MDO7908676.1"/>
    </source>
</evidence>
<dbReference type="InterPro" id="IPR012674">
    <property type="entry name" value="Calycin"/>
</dbReference>
<protein>
    <submittedName>
        <fullName evidence="1">DUF1934 domain-containing protein</fullName>
    </submittedName>
</protein>
<dbReference type="Gene3D" id="2.40.128.20">
    <property type="match status" value="1"/>
</dbReference>
<dbReference type="EMBL" id="JAUQTB010000020">
    <property type="protein sequence ID" value="MDO7908676.1"/>
    <property type="molecule type" value="Genomic_DNA"/>
</dbReference>
<dbReference type="Pfam" id="PF09148">
    <property type="entry name" value="DUF1934"/>
    <property type="match status" value="1"/>
</dbReference>
<organism evidence="1 2">
    <name type="scientific">Paenibacillus lacisoli</name>
    <dbReference type="NCBI Taxonomy" id="3064525"/>
    <lineage>
        <taxon>Bacteria</taxon>
        <taxon>Bacillati</taxon>
        <taxon>Bacillota</taxon>
        <taxon>Bacilli</taxon>
        <taxon>Bacillales</taxon>
        <taxon>Paenibacillaceae</taxon>
        <taxon>Paenibacillus</taxon>
    </lineage>
</organism>
<reference evidence="1 2" key="1">
    <citation type="submission" date="2023-07" db="EMBL/GenBank/DDBJ databases">
        <title>Paenibacillus sp. JX-17 nov. isolated from soil.</title>
        <authorList>
            <person name="Wan Y."/>
            <person name="Liu B."/>
        </authorList>
    </citation>
    <scope>NUCLEOTIDE SEQUENCE [LARGE SCALE GENOMIC DNA]</scope>
    <source>
        <strain evidence="1 2">JX-17</strain>
    </source>
</reference>
<evidence type="ECO:0000313" key="2">
    <source>
        <dbReference type="Proteomes" id="UP001240171"/>
    </source>
</evidence>
<dbReference type="SUPFAM" id="SSF50814">
    <property type="entry name" value="Lipocalins"/>
    <property type="match status" value="1"/>
</dbReference>
<accession>A0ABT9CHD0</accession>
<proteinExistence type="predicted"/>
<keyword evidence="2" id="KW-1185">Reference proteome</keyword>
<dbReference type="InterPro" id="IPR015231">
    <property type="entry name" value="DUF1934"/>
</dbReference>
<dbReference type="Proteomes" id="UP001240171">
    <property type="component" value="Unassembled WGS sequence"/>
</dbReference>